<evidence type="ECO:0000313" key="2">
    <source>
        <dbReference type="EMBL" id="KFB47046.1"/>
    </source>
</evidence>
<proteinExistence type="predicted"/>
<dbReference type="EnsemblMetazoa" id="ASIC015065-RA">
    <property type="protein sequence ID" value="ASIC015065-PA"/>
    <property type="gene ID" value="ASIC015065"/>
</dbReference>
<dbReference type="EMBL" id="ATLV01021976">
    <property type="status" value="NOT_ANNOTATED_CDS"/>
    <property type="molecule type" value="Genomic_DNA"/>
</dbReference>
<evidence type="ECO:0000313" key="3">
    <source>
        <dbReference type="EnsemblMetazoa" id="ASIC015065-PA"/>
    </source>
</evidence>
<keyword evidence="4" id="KW-1185">Reference proteome</keyword>
<feature type="region of interest" description="Disordered" evidence="1">
    <location>
        <begin position="100"/>
        <end position="125"/>
    </location>
</feature>
<protein>
    <submittedName>
        <fullName evidence="2 3">Uncharacterized protein</fullName>
    </submittedName>
</protein>
<reference evidence="3" key="2">
    <citation type="submission" date="2020-05" db="UniProtKB">
        <authorList>
            <consortium name="EnsemblMetazoa"/>
        </authorList>
    </citation>
    <scope>IDENTIFICATION</scope>
</reference>
<reference evidence="2 4" key="1">
    <citation type="journal article" date="2014" name="BMC Genomics">
        <title>Genome sequence of Anopheles sinensis provides insight into genetics basis of mosquito competence for malaria parasites.</title>
        <authorList>
            <person name="Zhou D."/>
            <person name="Zhang D."/>
            <person name="Ding G."/>
            <person name="Shi L."/>
            <person name="Hou Q."/>
            <person name="Ye Y."/>
            <person name="Xu Y."/>
            <person name="Zhou H."/>
            <person name="Xiong C."/>
            <person name="Li S."/>
            <person name="Yu J."/>
            <person name="Hong S."/>
            <person name="Yu X."/>
            <person name="Zou P."/>
            <person name="Chen C."/>
            <person name="Chang X."/>
            <person name="Wang W."/>
            <person name="Lv Y."/>
            <person name="Sun Y."/>
            <person name="Ma L."/>
            <person name="Shen B."/>
            <person name="Zhu C."/>
        </authorList>
    </citation>
    <scope>NUCLEOTIDE SEQUENCE [LARGE SCALE GENOMIC DNA]</scope>
</reference>
<organism evidence="2">
    <name type="scientific">Anopheles sinensis</name>
    <name type="common">Mosquito</name>
    <dbReference type="NCBI Taxonomy" id="74873"/>
    <lineage>
        <taxon>Eukaryota</taxon>
        <taxon>Metazoa</taxon>
        <taxon>Ecdysozoa</taxon>
        <taxon>Arthropoda</taxon>
        <taxon>Hexapoda</taxon>
        <taxon>Insecta</taxon>
        <taxon>Pterygota</taxon>
        <taxon>Neoptera</taxon>
        <taxon>Endopterygota</taxon>
        <taxon>Diptera</taxon>
        <taxon>Nematocera</taxon>
        <taxon>Culicoidea</taxon>
        <taxon>Culicidae</taxon>
        <taxon>Anophelinae</taxon>
        <taxon>Anopheles</taxon>
    </lineage>
</organism>
<accession>A0A084WA02</accession>
<gene>
    <name evidence="2" type="ORF">ZHAS_00015065</name>
</gene>
<dbReference type="Proteomes" id="UP000030765">
    <property type="component" value="Unassembled WGS sequence"/>
</dbReference>
<name>A0A084WA02_ANOSI</name>
<sequence length="125" mass="13776">MAWFTLEWTFQTAPTRCDVHQFSSYASTCFREKQPPTNATTGRKTHKPHALTTTGSYHQRHTNVACKNRGNVAISLVCLFTPPVNFGLQHQDAISAVSGLSGRPLSADHHASQTQQDSFSEPHPG</sequence>
<dbReference type="EMBL" id="KE525326">
    <property type="protein sequence ID" value="KFB47046.1"/>
    <property type="molecule type" value="Genomic_DNA"/>
</dbReference>
<dbReference type="VEuPathDB" id="VectorBase:ASIC015065"/>
<dbReference type="AlphaFoldDB" id="A0A084WA02"/>
<evidence type="ECO:0000256" key="1">
    <source>
        <dbReference type="SAM" id="MobiDB-lite"/>
    </source>
</evidence>
<evidence type="ECO:0000313" key="4">
    <source>
        <dbReference type="Proteomes" id="UP000030765"/>
    </source>
</evidence>